<sequence>MHLRVTNLHRSNLGANSTPVQGCKQRPWAARWSSYGTLYFHFSHRSPRRSSLQCKGKSPKPPFLCIHLCLSSAWDDLCRRRRASLRRRRRARPGPAPPLEPLGPWACTCLVASWPSMEVCSFLRYARQCPAPGPLPRCRAVARRPGQMRGRTAARRPGQPRPHANADPPALPLLQAGVQYLHPSWPAGFNRSAPGPLLRRRRLEADTPAPPLLQDGVQRCPSIQAGM</sequence>
<evidence type="ECO:0000256" key="1">
    <source>
        <dbReference type="SAM" id="MobiDB-lite"/>
    </source>
</evidence>
<accession>A0A8T0TZI4</accession>
<gene>
    <name evidence="2" type="ORF">PVAP13_3NG182670</name>
</gene>
<evidence type="ECO:0000313" key="3">
    <source>
        <dbReference type="Proteomes" id="UP000823388"/>
    </source>
</evidence>
<name>A0A8T0TZI4_PANVG</name>
<protein>
    <submittedName>
        <fullName evidence="2">Uncharacterized protein</fullName>
    </submittedName>
</protein>
<comment type="caution">
    <text evidence="2">The sequence shown here is derived from an EMBL/GenBank/DDBJ whole genome shotgun (WGS) entry which is preliminary data.</text>
</comment>
<keyword evidence="3" id="KW-1185">Reference proteome</keyword>
<feature type="region of interest" description="Disordered" evidence="1">
    <location>
        <begin position="206"/>
        <end position="227"/>
    </location>
</feature>
<proteinExistence type="predicted"/>
<dbReference type="AlphaFoldDB" id="A0A8T0TZI4"/>
<dbReference type="EMBL" id="CM029042">
    <property type="protein sequence ID" value="KAG2617642.1"/>
    <property type="molecule type" value="Genomic_DNA"/>
</dbReference>
<dbReference type="Proteomes" id="UP000823388">
    <property type="component" value="Chromosome 3N"/>
</dbReference>
<evidence type="ECO:0000313" key="2">
    <source>
        <dbReference type="EMBL" id="KAG2617642.1"/>
    </source>
</evidence>
<reference evidence="2" key="1">
    <citation type="submission" date="2020-05" db="EMBL/GenBank/DDBJ databases">
        <title>WGS assembly of Panicum virgatum.</title>
        <authorList>
            <person name="Lovell J.T."/>
            <person name="Jenkins J."/>
            <person name="Shu S."/>
            <person name="Juenger T.E."/>
            <person name="Schmutz J."/>
        </authorList>
    </citation>
    <scope>NUCLEOTIDE SEQUENCE</scope>
    <source>
        <strain evidence="2">AP13</strain>
    </source>
</reference>
<organism evidence="2 3">
    <name type="scientific">Panicum virgatum</name>
    <name type="common">Blackwell switchgrass</name>
    <dbReference type="NCBI Taxonomy" id="38727"/>
    <lineage>
        <taxon>Eukaryota</taxon>
        <taxon>Viridiplantae</taxon>
        <taxon>Streptophyta</taxon>
        <taxon>Embryophyta</taxon>
        <taxon>Tracheophyta</taxon>
        <taxon>Spermatophyta</taxon>
        <taxon>Magnoliopsida</taxon>
        <taxon>Liliopsida</taxon>
        <taxon>Poales</taxon>
        <taxon>Poaceae</taxon>
        <taxon>PACMAD clade</taxon>
        <taxon>Panicoideae</taxon>
        <taxon>Panicodae</taxon>
        <taxon>Paniceae</taxon>
        <taxon>Panicinae</taxon>
        <taxon>Panicum</taxon>
        <taxon>Panicum sect. Hiantes</taxon>
    </lineage>
</organism>
<feature type="region of interest" description="Disordered" evidence="1">
    <location>
        <begin position="143"/>
        <end position="170"/>
    </location>
</feature>